<evidence type="ECO:0000313" key="1">
    <source>
        <dbReference type="EMBL" id="KAJ1352147.1"/>
    </source>
</evidence>
<organism evidence="1 2">
    <name type="scientific">Parelaphostrongylus tenuis</name>
    <name type="common">Meningeal worm</name>
    <dbReference type="NCBI Taxonomy" id="148309"/>
    <lineage>
        <taxon>Eukaryota</taxon>
        <taxon>Metazoa</taxon>
        <taxon>Ecdysozoa</taxon>
        <taxon>Nematoda</taxon>
        <taxon>Chromadorea</taxon>
        <taxon>Rhabditida</taxon>
        <taxon>Rhabditina</taxon>
        <taxon>Rhabditomorpha</taxon>
        <taxon>Strongyloidea</taxon>
        <taxon>Metastrongylidae</taxon>
        <taxon>Parelaphostrongylus</taxon>
    </lineage>
</organism>
<dbReference type="AlphaFoldDB" id="A0AAD5MNS2"/>
<reference evidence="1" key="1">
    <citation type="submission" date="2021-06" db="EMBL/GenBank/DDBJ databases">
        <title>Parelaphostrongylus tenuis whole genome reference sequence.</title>
        <authorList>
            <person name="Garwood T.J."/>
            <person name="Larsen P.A."/>
            <person name="Fountain-Jones N.M."/>
            <person name="Garbe J.R."/>
            <person name="Macchietto M.G."/>
            <person name="Kania S.A."/>
            <person name="Gerhold R.W."/>
            <person name="Richards J.E."/>
            <person name="Wolf T.M."/>
        </authorList>
    </citation>
    <scope>NUCLEOTIDE SEQUENCE</scope>
    <source>
        <strain evidence="1">MNPRO001-30</strain>
        <tissue evidence="1">Meninges</tissue>
    </source>
</reference>
<accession>A0AAD5MNS2</accession>
<name>A0AAD5MNS2_PARTN</name>
<dbReference type="EMBL" id="JAHQIW010001317">
    <property type="protein sequence ID" value="KAJ1352147.1"/>
    <property type="molecule type" value="Genomic_DNA"/>
</dbReference>
<protein>
    <submittedName>
        <fullName evidence="1">Uncharacterized protein</fullName>
    </submittedName>
</protein>
<comment type="caution">
    <text evidence="1">The sequence shown here is derived from an EMBL/GenBank/DDBJ whole genome shotgun (WGS) entry which is preliminary data.</text>
</comment>
<evidence type="ECO:0000313" key="2">
    <source>
        <dbReference type="Proteomes" id="UP001196413"/>
    </source>
</evidence>
<gene>
    <name evidence="1" type="ORF">KIN20_008350</name>
</gene>
<dbReference type="Proteomes" id="UP001196413">
    <property type="component" value="Unassembled WGS sequence"/>
</dbReference>
<keyword evidence="2" id="KW-1185">Reference proteome</keyword>
<proteinExistence type="predicted"/>
<sequence length="98" mass="11365">MRIRTRCADRLREHQPFRSARICAQVNTQSLSRDGHRSKRGDPILTIERPPAILTVVMRQLEECRRQQAKSGRRVDGFAVILSLFKATKGCMSPYRQR</sequence>